<evidence type="ECO:0000313" key="2">
    <source>
        <dbReference type="EMBL" id="RRT58775.1"/>
    </source>
</evidence>
<comment type="caution">
    <text evidence="2">The sequence shown here is derived from an EMBL/GenBank/DDBJ whole genome shotgun (WGS) entry which is preliminary data.</text>
</comment>
<feature type="compositionally biased region" description="Basic and acidic residues" evidence="1">
    <location>
        <begin position="1"/>
        <end position="11"/>
    </location>
</feature>
<dbReference type="EMBL" id="AMZH03008521">
    <property type="protein sequence ID" value="RRT58775.1"/>
    <property type="molecule type" value="Genomic_DNA"/>
</dbReference>
<dbReference type="Proteomes" id="UP000287651">
    <property type="component" value="Unassembled WGS sequence"/>
</dbReference>
<evidence type="ECO:0000313" key="3">
    <source>
        <dbReference type="Proteomes" id="UP000287651"/>
    </source>
</evidence>
<protein>
    <submittedName>
        <fullName evidence="2">Uncharacterized protein</fullName>
    </submittedName>
</protein>
<feature type="region of interest" description="Disordered" evidence="1">
    <location>
        <begin position="1"/>
        <end position="23"/>
    </location>
</feature>
<name>A0A426Z462_ENSVE</name>
<sequence length="114" mass="12108">MLAIAEGEKGDGGSGKSSDNGFWGRTTRDSFAAVLWGCGSGDEALDMKRRRRVWLEGNNDGARAGKKRVATRFDERHGVTEGPWSIAARNNDGDVAREPNAGVSALTTGNGIDN</sequence>
<accession>A0A426Z462</accession>
<feature type="compositionally biased region" description="Polar residues" evidence="1">
    <location>
        <begin position="105"/>
        <end position="114"/>
    </location>
</feature>
<organism evidence="2 3">
    <name type="scientific">Ensete ventricosum</name>
    <name type="common">Abyssinian banana</name>
    <name type="synonym">Musa ensete</name>
    <dbReference type="NCBI Taxonomy" id="4639"/>
    <lineage>
        <taxon>Eukaryota</taxon>
        <taxon>Viridiplantae</taxon>
        <taxon>Streptophyta</taxon>
        <taxon>Embryophyta</taxon>
        <taxon>Tracheophyta</taxon>
        <taxon>Spermatophyta</taxon>
        <taxon>Magnoliopsida</taxon>
        <taxon>Liliopsida</taxon>
        <taxon>Zingiberales</taxon>
        <taxon>Musaceae</taxon>
        <taxon>Ensete</taxon>
    </lineage>
</organism>
<evidence type="ECO:0000256" key="1">
    <source>
        <dbReference type="SAM" id="MobiDB-lite"/>
    </source>
</evidence>
<gene>
    <name evidence="2" type="ORF">B296_00028202</name>
</gene>
<reference evidence="2 3" key="1">
    <citation type="journal article" date="2014" name="Agronomy (Basel)">
        <title>A Draft Genome Sequence for Ensete ventricosum, the Drought-Tolerant Tree Against Hunger.</title>
        <authorList>
            <person name="Harrison J."/>
            <person name="Moore K.A."/>
            <person name="Paszkiewicz K."/>
            <person name="Jones T."/>
            <person name="Grant M."/>
            <person name="Ambacheew D."/>
            <person name="Muzemil S."/>
            <person name="Studholme D.J."/>
        </authorList>
    </citation>
    <scope>NUCLEOTIDE SEQUENCE [LARGE SCALE GENOMIC DNA]</scope>
</reference>
<feature type="region of interest" description="Disordered" evidence="1">
    <location>
        <begin position="84"/>
        <end position="114"/>
    </location>
</feature>
<proteinExistence type="predicted"/>
<dbReference type="AlphaFoldDB" id="A0A426Z462"/>